<dbReference type="EMBL" id="CAJNJA010050234">
    <property type="protein sequence ID" value="CAE7840553.1"/>
    <property type="molecule type" value="Genomic_DNA"/>
</dbReference>
<feature type="non-terminal residue" evidence="2">
    <location>
        <position position="1"/>
    </location>
</feature>
<proteinExistence type="predicted"/>
<dbReference type="Proteomes" id="UP000601435">
    <property type="component" value="Unassembled WGS sequence"/>
</dbReference>
<feature type="region of interest" description="Disordered" evidence="1">
    <location>
        <begin position="1"/>
        <end position="83"/>
    </location>
</feature>
<organism evidence="2 3">
    <name type="scientific">Symbiodinium necroappetens</name>
    <dbReference type="NCBI Taxonomy" id="1628268"/>
    <lineage>
        <taxon>Eukaryota</taxon>
        <taxon>Sar</taxon>
        <taxon>Alveolata</taxon>
        <taxon>Dinophyceae</taxon>
        <taxon>Suessiales</taxon>
        <taxon>Symbiodiniaceae</taxon>
        <taxon>Symbiodinium</taxon>
    </lineage>
</organism>
<protein>
    <submittedName>
        <fullName evidence="2">Uncharacterized protein</fullName>
    </submittedName>
</protein>
<sequence>AQFGAITSLLGEDEDEPEEQVPDKAQSSQVTKPVPDADGHRTDRDQDVAALAAVPGAQLPDEVPEASPAPSATSELVAGWSFE</sequence>
<comment type="caution">
    <text evidence="2">The sequence shown here is derived from an EMBL/GenBank/DDBJ whole genome shotgun (WGS) entry which is preliminary data.</text>
</comment>
<keyword evidence="3" id="KW-1185">Reference proteome</keyword>
<feature type="compositionally biased region" description="Acidic residues" evidence="1">
    <location>
        <begin position="11"/>
        <end position="20"/>
    </location>
</feature>
<gene>
    <name evidence="2" type="ORF">SNEC2469_LOCUS25454</name>
</gene>
<feature type="non-terminal residue" evidence="2">
    <location>
        <position position="83"/>
    </location>
</feature>
<accession>A0A812ZWH9</accession>
<name>A0A812ZWH9_9DINO</name>
<feature type="compositionally biased region" description="Basic and acidic residues" evidence="1">
    <location>
        <begin position="35"/>
        <end position="47"/>
    </location>
</feature>
<reference evidence="2" key="1">
    <citation type="submission" date="2021-02" db="EMBL/GenBank/DDBJ databases">
        <authorList>
            <person name="Dougan E. K."/>
            <person name="Rhodes N."/>
            <person name="Thang M."/>
            <person name="Chan C."/>
        </authorList>
    </citation>
    <scope>NUCLEOTIDE SEQUENCE</scope>
</reference>
<evidence type="ECO:0000256" key="1">
    <source>
        <dbReference type="SAM" id="MobiDB-lite"/>
    </source>
</evidence>
<dbReference type="AlphaFoldDB" id="A0A812ZWH9"/>
<evidence type="ECO:0000313" key="2">
    <source>
        <dbReference type="EMBL" id="CAE7840553.1"/>
    </source>
</evidence>
<evidence type="ECO:0000313" key="3">
    <source>
        <dbReference type="Proteomes" id="UP000601435"/>
    </source>
</evidence>